<evidence type="ECO:0000313" key="3">
    <source>
        <dbReference type="EMBL" id="PNH07334.1"/>
    </source>
</evidence>
<name>A0A2J8A489_9CHLO</name>
<keyword evidence="4" id="KW-1185">Reference proteome</keyword>
<gene>
    <name evidence="3" type="ORF">TSOC_006202</name>
</gene>
<feature type="region of interest" description="Disordered" evidence="2">
    <location>
        <begin position="316"/>
        <end position="343"/>
    </location>
</feature>
<evidence type="ECO:0000256" key="1">
    <source>
        <dbReference type="SAM" id="Coils"/>
    </source>
</evidence>
<evidence type="ECO:0000313" key="4">
    <source>
        <dbReference type="Proteomes" id="UP000236333"/>
    </source>
</evidence>
<feature type="region of interest" description="Disordered" evidence="2">
    <location>
        <begin position="189"/>
        <end position="218"/>
    </location>
</feature>
<accession>A0A2J8A489</accession>
<keyword evidence="1" id="KW-0175">Coiled coil</keyword>
<sequence>MPATSGRSQGTNEWLQLYEFDIALGSVQQQLEAEAARAKQAALRETLEAQMAEHERMRKQDREQEEAYWRQEQATLRKADEDAEARRQLQAEIMVKLKDERLQQMEERVNRRVAAQTRRRAEEALDASRTAYDTHAELRQEEEARVAAKLALKELLQQNEVNKALREEAKKKQWDLDLGFQRTWTERLNKQESDRRKQMERIKEAQSKLQEAADRQGENRRRWLETPLVEKYFQQREDEKAAEEERRLFRSKEGAKHATVAVAEQLKEREAARLRLKQEEEAYAASLAARIRASEEAEQARKADVLQRKLKFKSDIEAQMRDSAQRRRAAAAPMSETERKINQRTLQQVASWQTTGRLPLPLLSSTTTSVATAP</sequence>
<dbReference type="AlphaFoldDB" id="A0A2J8A489"/>
<dbReference type="EMBL" id="PGGS01000185">
    <property type="protein sequence ID" value="PNH07334.1"/>
    <property type="molecule type" value="Genomic_DNA"/>
</dbReference>
<feature type="coiled-coil region" evidence="1">
    <location>
        <begin position="28"/>
        <end position="67"/>
    </location>
</feature>
<organism evidence="3 4">
    <name type="scientific">Tetrabaena socialis</name>
    <dbReference type="NCBI Taxonomy" id="47790"/>
    <lineage>
        <taxon>Eukaryota</taxon>
        <taxon>Viridiplantae</taxon>
        <taxon>Chlorophyta</taxon>
        <taxon>core chlorophytes</taxon>
        <taxon>Chlorophyceae</taxon>
        <taxon>CS clade</taxon>
        <taxon>Chlamydomonadales</taxon>
        <taxon>Tetrabaenaceae</taxon>
        <taxon>Tetrabaena</taxon>
    </lineage>
</organism>
<protein>
    <recommendedName>
        <fullName evidence="5">Trichohyalin-plectin-homology domain-containing protein</fullName>
    </recommendedName>
</protein>
<comment type="caution">
    <text evidence="3">The sequence shown here is derived from an EMBL/GenBank/DDBJ whole genome shotgun (WGS) entry which is preliminary data.</text>
</comment>
<feature type="compositionally biased region" description="Basic and acidic residues" evidence="2">
    <location>
        <begin position="316"/>
        <end position="325"/>
    </location>
</feature>
<proteinExistence type="predicted"/>
<dbReference type="OrthoDB" id="543166at2759"/>
<evidence type="ECO:0000256" key="2">
    <source>
        <dbReference type="SAM" id="MobiDB-lite"/>
    </source>
</evidence>
<dbReference type="Proteomes" id="UP000236333">
    <property type="component" value="Unassembled WGS sequence"/>
</dbReference>
<evidence type="ECO:0008006" key="5">
    <source>
        <dbReference type="Google" id="ProtNLM"/>
    </source>
</evidence>
<reference evidence="3 4" key="1">
    <citation type="journal article" date="2017" name="Mol. Biol. Evol.">
        <title>The 4-celled Tetrabaena socialis nuclear genome reveals the essential components for genetic control of cell number at the origin of multicellularity in the volvocine lineage.</title>
        <authorList>
            <person name="Featherston J."/>
            <person name="Arakaki Y."/>
            <person name="Hanschen E.R."/>
            <person name="Ferris P.J."/>
            <person name="Michod R.E."/>
            <person name="Olson B.J.S.C."/>
            <person name="Nozaki H."/>
            <person name="Durand P.M."/>
        </authorList>
    </citation>
    <scope>NUCLEOTIDE SEQUENCE [LARGE SCALE GENOMIC DNA]</scope>
    <source>
        <strain evidence="3 4">NIES-571</strain>
    </source>
</reference>